<keyword evidence="7" id="KW-1185">Reference proteome</keyword>
<dbReference type="InterPro" id="IPR050178">
    <property type="entry name" value="AspA/AstE_fam"/>
</dbReference>
<dbReference type="Pfam" id="PF24827">
    <property type="entry name" value="AstE_AspA_cat"/>
    <property type="match status" value="1"/>
</dbReference>
<dbReference type="AlphaFoldDB" id="A0A4R1KTJ8"/>
<gene>
    <name evidence="6" type="ORF">DFQ05_1642</name>
</gene>
<comment type="caution">
    <text evidence="6">The sequence shown here is derived from an EMBL/GenBank/DDBJ whole genome shotgun (WGS) entry which is preliminary data.</text>
</comment>
<evidence type="ECO:0000256" key="4">
    <source>
        <dbReference type="ARBA" id="ARBA00022833"/>
    </source>
</evidence>
<keyword evidence="4" id="KW-0862">Zinc</keyword>
<name>A0A4R1KTJ8_9FLAO</name>
<sequence length="394" mass="45845">MPQQIEKKILLDKRIIHHVKGNEKGPILVFFAGIHGNEQAGIKALKNVLPKLNTNQVKGDIYGIYGNTSAILQNKRYIDNDLNRMWTKEQLYKLFQKTTLTSEEIEQKSILKFILGLLENQNEPIYFIDFHTTSSKTLPFVTINDALINRKFSRLFPVPIVLGIEEYLDGPLLSYLNEKGFVSLGFESGQHTDHQAIVNCESFIHLACYFTNNLEDKTIDFQYAFKQLKEASKENREIYEVVYKYTIKTNEDFKMKSGFKSFEPIKKGTLLATSNNKPVFAPSSNVLFMPLYQETGNDGFFIIKEIPKFFLNLSSVLRQLKADNFLTFLPGISWHDKSKGILRANLKITRFLAKSIFHLFGYRNKQEDETHLLLYNRERVSKRNMYRYLPWYKA</sequence>
<accession>A0A4R1KTJ8</accession>
<dbReference type="Gene3D" id="3.40.630.10">
    <property type="entry name" value="Zn peptidases"/>
    <property type="match status" value="1"/>
</dbReference>
<dbReference type="GO" id="GO:0005829">
    <property type="term" value="C:cytosol"/>
    <property type="evidence" value="ECO:0007669"/>
    <property type="project" value="TreeGrafter"/>
</dbReference>
<evidence type="ECO:0000313" key="7">
    <source>
        <dbReference type="Proteomes" id="UP000295714"/>
    </source>
</evidence>
<keyword evidence="2" id="KW-0479">Metal-binding</keyword>
<evidence type="ECO:0000256" key="1">
    <source>
        <dbReference type="ARBA" id="ARBA00001947"/>
    </source>
</evidence>
<evidence type="ECO:0000313" key="6">
    <source>
        <dbReference type="EMBL" id="TCK67860.1"/>
    </source>
</evidence>
<reference evidence="6 7" key="1">
    <citation type="journal article" date="2015" name="Stand. Genomic Sci.">
        <title>Genomic Encyclopedia of Bacterial and Archaeal Type Strains, Phase III: the genomes of soil and plant-associated and newly described type strains.</title>
        <authorList>
            <person name="Whitman W.B."/>
            <person name="Woyke T."/>
            <person name="Klenk H.P."/>
            <person name="Zhou Y."/>
            <person name="Lilburn T.G."/>
            <person name="Beck B.J."/>
            <person name="De Vos P."/>
            <person name="Vandamme P."/>
            <person name="Eisen J.A."/>
            <person name="Garrity G."/>
            <person name="Hugenholtz P."/>
            <person name="Kyrpides N.C."/>
        </authorList>
    </citation>
    <scope>NUCLEOTIDE SEQUENCE [LARGE SCALE GENOMIC DNA]</scope>
    <source>
        <strain evidence="6 7">CECT 8445</strain>
    </source>
</reference>
<dbReference type="EMBL" id="SMGI01000002">
    <property type="protein sequence ID" value="TCK67860.1"/>
    <property type="molecule type" value="Genomic_DNA"/>
</dbReference>
<dbReference type="OrthoDB" id="1523003at2"/>
<dbReference type="PANTHER" id="PTHR15162">
    <property type="entry name" value="ASPARTOACYLASE"/>
    <property type="match status" value="1"/>
</dbReference>
<dbReference type="GO" id="GO:0046872">
    <property type="term" value="F:metal ion binding"/>
    <property type="evidence" value="ECO:0007669"/>
    <property type="project" value="UniProtKB-KW"/>
</dbReference>
<comment type="cofactor">
    <cofactor evidence="1">
        <name>Zn(2+)</name>
        <dbReference type="ChEBI" id="CHEBI:29105"/>
    </cofactor>
</comment>
<evidence type="ECO:0000259" key="5">
    <source>
        <dbReference type="Pfam" id="PF24827"/>
    </source>
</evidence>
<dbReference type="GO" id="GO:0016788">
    <property type="term" value="F:hydrolase activity, acting on ester bonds"/>
    <property type="evidence" value="ECO:0007669"/>
    <property type="project" value="InterPro"/>
</dbReference>
<keyword evidence="3" id="KW-0378">Hydrolase</keyword>
<evidence type="ECO:0000256" key="2">
    <source>
        <dbReference type="ARBA" id="ARBA00022723"/>
    </source>
</evidence>
<dbReference type="InterPro" id="IPR055438">
    <property type="entry name" value="AstE_AspA_cat"/>
</dbReference>
<evidence type="ECO:0000256" key="3">
    <source>
        <dbReference type="ARBA" id="ARBA00022801"/>
    </source>
</evidence>
<dbReference type="SUPFAM" id="SSF53187">
    <property type="entry name" value="Zn-dependent exopeptidases"/>
    <property type="match status" value="1"/>
</dbReference>
<proteinExistence type="predicted"/>
<organism evidence="6 7">
    <name type="scientific">Winogradskyella wandonensis</name>
    <dbReference type="NCBI Taxonomy" id="1442586"/>
    <lineage>
        <taxon>Bacteria</taxon>
        <taxon>Pseudomonadati</taxon>
        <taxon>Bacteroidota</taxon>
        <taxon>Flavobacteriia</taxon>
        <taxon>Flavobacteriales</taxon>
        <taxon>Flavobacteriaceae</taxon>
        <taxon>Winogradskyella</taxon>
    </lineage>
</organism>
<dbReference type="Proteomes" id="UP000295714">
    <property type="component" value="Unassembled WGS sequence"/>
</dbReference>
<protein>
    <submittedName>
        <fullName evidence="6">Succinylglutamate desuccinylase</fullName>
    </submittedName>
</protein>
<dbReference type="RefSeq" id="WP_132704888.1">
    <property type="nucleotide sequence ID" value="NZ_SMGI01000002.1"/>
</dbReference>
<dbReference type="PANTHER" id="PTHR15162:SF7">
    <property type="entry name" value="SUCCINYLGLUTAMATE DESUCCINYLASE"/>
    <property type="match status" value="1"/>
</dbReference>
<feature type="domain" description="Succinylglutamate desuccinylase/Aspartoacylase catalytic" evidence="5">
    <location>
        <begin position="25"/>
        <end position="144"/>
    </location>
</feature>